<comment type="caution">
    <text evidence="5">The sequence shown here is derived from an EMBL/GenBank/DDBJ whole genome shotgun (WGS) entry which is preliminary data.</text>
</comment>
<dbReference type="EMBL" id="JAEFCI010011068">
    <property type="protein sequence ID" value="KAG5456842.1"/>
    <property type="molecule type" value="Genomic_DNA"/>
</dbReference>
<dbReference type="Gene3D" id="3.30.310.50">
    <property type="entry name" value="Alpha-D-phosphohexomutase, C-terminal domain"/>
    <property type="match status" value="1"/>
</dbReference>
<keyword evidence="1" id="KW-0479">Metal-binding</keyword>
<dbReference type="SUPFAM" id="SSF53738">
    <property type="entry name" value="Phosphoglucomutase, first 3 domains"/>
    <property type="match status" value="1"/>
</dbReference>
<dbReference type="AlphaFoldDB" id="A0A8H7ZPQ3"/>
<evidence type="ECO:0000313" key="6">
    <source>
        <dbReference type="Proteomes" id="UP000673691"/>
    </source>
</evidence>
<evidence type="ECO:0000256" key="3">
    <source>
        <dbReference type="ARBA" id="ARBA00023235"/>
    </source>
</evidence>
<name>A0A8H7ZPQ3_9FUNG</name>
<dbReference type="InterPro" id="IPR036900">
    <property type="entry name" value="A-D-PHexomutase_C_sf"/>
</dbReference>
<sequence>MKEIFDFPKIKKFFAENKNFRVLFDGMHGVTGPYARRLFLEELNLPQSSVMNCTPSPNFNGKDVDLSVSFVGQSRALLMAYRPLPAPNKQIPGGHPDPNLTYAHELVERVEKEGIDFGAASDGDGDRNMIIGKGCFVNPSDSVAGGCRAADFPSNSLESETAADVNESCSHSRARRRHSVLQENGHQGARSQHANKQSSRPRRREAELGGWSLGDPWYAAPRQVLFGNAGVEVGGYACLQYNDVLYFRAAWLNILAAENEKKSGVGLNDILQDHYSKFGRNFFSRYDYEEVESEKAAKVFETLRGLISGPGKANFVKSKLTDSKGDEYTVHDADDFEYTDPVDGSVSSKQVADDTFLQC</sequence>
<dbReference type="Proteomes" id="UP000673691">
    <property type="component" value="Unassembled WGS sequence"/>
</dbReference>
<dbReference type="Gene3D" id="3.40.120.10">
    <property type="entry name" value="Alpha-D-Glucose-1,6-Bisphosphate, subunit A, domain 3"/>
    <property type="match status" value="1"/>
</dbReference>
<dbReference type="OrthoDB" id="2291at2759"/>
<proteinExistence type="predicted"/>
<dbReference type="PANTHER" id="PTHR22573:SF2">
    <property type="entry name" value="PHOSPHOGLUCOMUTASE"/>
    <property type="match status" value="1"/>
</dbReference>
<dbReference type="InterPro" id="IPR045244">
    <property type="entry name" value="PGM"/>
</dbReference>
<keyword evidence="2" id="KW-0460">Magnesium</keyword>
<evidence type="ECO:0000256" key="4">
    <source>
        <dbReference type="SAM" id="MobiDB-lite"/>
    </source>
</evidence>
<feature type="compositionally biased region" description="Polar residues" evidence="4">
    <location>
        <begin position="181"/>
        <end position="198"/>
    </location>
</feature>
<dbReference type="SUPFAM" id="SSF55957">
    <property type="entry name" value="Phosphoglucomutase, C-terminal domain"/>
    <property type="match status" value="1"/>
</dbReference>
<dbReference type="Pfam" id="PF24947">
    <property type="entry name" value="PGM1_C_vert_fung"/>
    <property type="match status" value="1"/>
</dbReference>
<dbReference type="GO" id="GO:0005829">
    <property type="term" value="C:cytosol"/>
    <property type="evidence" value="ECO:0007669"/>
    <property type="project" value="TreeGrafter"/>
</dbReference>
<dbReference type="GO" id="GO:0004614">
    <property type="term" value="F:phosphoglucomutase activity"/>
    <property type="evidence" value="ECO:0007669"/>
    <property type="project" value="InterPro"/>
</dbReference>
<dbReference type="PANTHER" id="PTHR22573">
    <property type="entry name" value="PHOSPHOHEXOMUTASE FAMILY MEMBER"/>
    <property type="match status" value="1"/>
</dbReference>
<evidence type="ECO:0000256" key="1">
    <source>
        <dbReference type="ARBA" id="ARBA00022723"/>
    </source>
</evidence>
<keyword evidence="6" id="KW-1185">Reference proteome</keyword>
<dbReference type="InterPro" id="IPR016055">
    <property type="entry name" value="A-D-PHexomutase_a/b/a-I/II/III"/>
</dbReference>
<dbReference type="GO" id="GO:0005975">
    <property type="term" value="P:carbohydrate metabolic process"/>
    <property type="evidence" value="ECO:0007669"/>
    <property type="project" value="InterPro"/>
</dbReference>
<dbReference type="GO" id="GO:0046872">
    <property type="term" value="F:metal ion binding"/>
    <property type="evidence" value="ECO:0007669"/>
    <property type="project" value="UniProtKB-KW"/>
</dbReference>
<feature type="region of interest" description="Disordered" evidence="4">
    <location>
        <begin position="156"/>
        <end position="206"/>
    </location>
</feature>
<keyword evidence="3" id="KW-0413">Isomerase</keyword>
<organism evidence="5 6">
    <name type="scientific">Olpidium bornovanus</name>
    <dbReference type="NCBI Taxonomy" id="278681"/>
    <lineage>
        <taxon>Eukaryota</taxon>
        <taxon>Fungi</taxon>
        <taxon>Fungi incertae sedis</taxon>
        <taxon>Olpidiomycota</taxon>
        <taxon>Olpidiomycotina</taxon>
        <taxon>Olpidiomycetes</taxon>
        <taxon>Olpidiales</taxon>
        <taxon>Olpidiaceae</taxon>
        <taxon>Olpidium</taxon>
    </lineage>
</organism>
<accession>A0A8H7ZPQ3</accession>
<evidence type="ECO:0000256" key="2">
    <source>
        <dbReference type="ARBA" id="ARBA00022842"/>
    </source>
</evidence>
<evidence type="ECO:0000313" key="5">
    <source>
        <dbReference type="EMBL" id="KAG5456842.1"/>
    </source>
</evidence>
<reference evidence="5 6" key="1">
    <citation type="journal article" name="Sci. Rep.">
        <title>Genome-scale phylogenetic analyses confirm Olpidium as the closest living zoosporic fungus to the non-flagellated, terrestrial fungi.</title>
        <authorList>
            <person name="Chang Y."/>
            <person name="Rochon D."/>
            <person name="Sekimoto S."/>
            <person name="Wang Y."/>
            <person name="Chovatia M."/>
            <person name="Sandor L."/>
            <person name="Salamov A."/>
            <person name="Grigoriev I.V."/>
            <person name="Stajich J.E."/>
            <person name="Spatafora J.W."/>
        </authorList>
    </citation>
    <scope>NUCLEOTIDE SEQUENCE [LARGE SCALE GENOMIC DNA]</scope>
    <source>
        <strain evidence="5">S191</strain>
    </source>
</reference>
<gene>
    <name evidence="5" type="ORF">BJ554DRAFT_3301</name>
</gene>
<protein>
    <recommendedName>
        <fullName evidence="7">Phosphoglucomutase</fullName>
    </recommendedName>
</protein>
<evidence type="ECO:0008006" key="7">
    <source>
        <dbReference type="Google" id="ProtNLM"/>
    </source>
</evidence>